<evidence type="ECO:0000313" key="3">
    <source>
        <dbReference type="EMBL" id="GAH62028.1"/>
    </source>
</evidence>
<feature type="non-terminal residue" evidence="3">
    <location>
        <position position="1"/>
    </location>
</feature>
<dbReference type="GO" id="GO:0006567">
    <property type="term" value="P:L-threonine catabolic process"/>
    <property type="evidence" value="ECO:0007669"/>
    <property type="project" value="TreeGrafter"/>
</dbReference>
<evidence type="ECO:0000259" key="2">
    <source>
        <dbReference type="Pfam" id="PF01370"/>
    </source>
</evidence>
<dbReference type="SUPFAM" id="SSF51735">
    <property type="entry name" value="NAD(P)-binding Rossmann-fold domains"/>
    <property type="match status" value="1"/>
</dbReference>
<dbReference type="EMBL" id="BARU01032820">
    <property type="protein sequence ID" value="GAH62028.1"/>
    <property type="molecule type" value="Genomic_DNA"/>
</dbReference>
<comment type="caution">
    <text evidence="3">The sequence shown here is derived from an EMBL/GenBank/DDBJ whole genome shotgun (WGS) entry which is preliminary data.</text>
</comment>
<organism evidence="3">
    <name type="scientific">marine sediment metagenome</name>
    <dbReference type="NCBI Taxonomy" id="412755"/>
    <lineage>
        <taxon>unclassified sequences</taxon>
        <taxon>metagenomes</taxon>
        <taxon>ecological metagenomes</taxon>
    </lineage>
</organism>
<dbReference type="PANTHER" id="PTHR42687">
    <property type="entry name" value="L-THREONINE 3-DEHYDROGENASE"/>
    <property type="match status" value="1"/>
</dbReference>
<sequence>VDRIFHLGGLLSLPSEQNPWASFEANVVGTYNMLEAARINDVEQFIYASTIATYSKDITSDVIDDYTIQRPTTMYGVTKVFGELLGRFYSRKFDLDFRGVRLPSVVGPGAKTAHMSIYNAWAIEEPLRGHSYELRCEHETKCPVIYFKDAVRALWLLAQAKRSQISRMIYNLAGISPPFSARELVTIVRARIPEARLTFNPDAKVMELLREIGRLKIDDSCAQSEWGWHITYSLEEMVDNFIKEFNENRSWYV</sequence>
<feature type="domain" description="NAD-dependent epimerase/dehydratase" evidence="2">
    <location>
        <begin position="2"/>
        <end position="173"/>
    </location>
</feature>
<proteinExistence type="inferred from homology"/>
<evidence type="ECO:0000256" key="1">
    <source>
        <dbReference type="ARBA" id="ARBA00007637"/>
    </source>
</evidence>
<dbReference type="Gene3D" id="3.40.50.720">
    <property type="entry name" value="NAD(P)-binding Rossmann-like Domain"/>
    <property type="match status" value="1"/>
</dbReference>
<protein>
    <recommendedName>
        <fullName evidence="2">NAD-dependent epimerase/dehydratase domain-containing protein</fullName>
    </recommendedName>
</protein>
<dbReference type="PANTHER" id="PTHR42687:SF1">
    <property type="entry name" value="L-THREONINE 3-DEHYDROGENASE, MITOCHONDRIAL"/>
    <property type="match status" value="1"/>
</dbReference>
<dbReference type="AlphaFoldDB" id="X1IWX7"/>
<dbReference type="GO" id="GO:0008743">
    <property type="term" value="F:L-threonine 3-dehydrogenase activity"/>
    <property type="evidence" value="ECO:0007669"/>
    <property type="project" value="TreeGrafter"/>
</dbReference>
<reference evidence="3" key="1">
    <citation type="journal article" date="2014" name="Front. Microbiol.">
        <title>High frequency of phylogenetically diverse reductive dehalogenase-homologous genes in deep subseafloor sedimentary metagenomes.</title>
        <authorList>
            <person name="Kawai M."/>
            <person name="Futagami T."/>
            <person name="Toyoda A."/>
            <person name="Takaki Y."/>
            <person name="Nishi S."/>
            <person name="Hori S."/>
            <person name="Arai W."/>
            <person name="Tsubouchi T."/>
            <person name="Morono Y."/>
            <person name="Uchiyama I."/>
            <person name="Ito T."/>
            <person name="Fujiyama A."/>
            <person name="Inagaki F."/>
            <person name="Takami H."/>
        </authorList>
    </citation>
    <scope>NUCLEOTIDE SEQUENCE</scope>
    <source>
        <strain evidence="3">Expedition CK06-06</strain>
    </source>
</reference>
<dbReference type="InterPro" id="IPR036291">
    <property type="entry name" value="NAD(P)-bd_dom_sf"/>
</dbReference>
<dbReference type="InterPro" id="IPR001509">
    <property type="entry name" value="Epimerase_deHydtase"/>
</dbReference>
<dbReference type="InterPro" id="IPR051225">
    <property type="entry name" value="NAD(P)_epim/dehydratase"/>
</dbReference>
<dbReference type="Pfam" id="PF01370">
    <property type="entry name" value="Epimerase"/>
    <property type="match status" value="1"/>
</dbReference>
<accession>X1IWX7</accession>
<name>X1IWX7_9ZZZZ</name>
<gene>
    <name evidence="3" type="ORF">S03H2_51706</name>
</gene>
<comment type="similarity">
    <text evidence="1">Belongs to the NAD(P)-dependent epimerase/dehydratase family.</text>
</comment>